<feature type="transmembrane region" description="Helical" evidence="2">
    <location>
        <begin position="172"/>
        <end position="194"/>
    </location>
</feature>
<feature type="compositionally biased region" description="Pro residues" evidence="1">
    <location>
        <begin position="30"/>
        <end position="46"/>
    </location>
</feature>
<feature type="transmembrane region" description="Helical" evidence="2">
    <location>
        <begin position="304"/>
        <end position="325"/>
    </location>
</feature>
<feature type="transmembrane region" description="Helical" evidence="2">
    <location>
        <begin position="575"/>
        <end position="596"/>
    </location>
</feature>
<feature type="transmembrane region" description="Helical" evidence="2">
    <location>
        <begin position="388"/>
        <end position="406"/>
    </location>
</feature>
<organism evidence="3 4">
    <name type="scientific">Dactylosporangium vinaceum</name>
    <dbReference type="NCBI Taxonomy" id="53362"/>
    <lineage>
        <taxon>Bacteria</taxon>
        <taxon>Bacillati</taxon>
        <taxon>Actinomycetota</taxon>
        <taxon>Actinomycetes</taxon>
        <taxon>Micromonosporales</taxon>
        <taxon>Micromonosporaceae</taxon>
        <taxon>Dactylosporangium</taxon>
    </lineage>
</organism>
<sequence>MAVGDAGPGPAAEPVRAEAVSRGPAATPTAPIPHQRPAPGELPPGARPAGAPIATGRPRISYFVRLKLRILRNSLRPGRAHPTESAAKRFGRHGRLILFIMGALFGLWAALGGFAAFAAASLAGDNLRPTVAAFAGAAVVLAWIFVPLLFFGVDETLDPARFALLPVPRRTLISGMLAAAFVGIPPTVTLLATLGSVLGAALDGGVGAALVAVLGALVGIGVAVAASRAVTSAFARMLRSRRVRDLAALLIALLGISCNPLFQLVFALIQRGESPQATRVGEVLSWTPLAAPYVAYVDAIEGNWLLVPVRLLIGAAGIVLLLWWWSRTIESAMIGNASGPGAARRATSGEAPVRAFIPGLVRFLRPGRFTALLSREMRYWLRDPRRRASLISLLAASVVIPFAFTFGLRNGRPDGGAPTSFGPGALVFSLLFAGAFVGLVLVNQFGNDGTAYALHMLTAVPGQVELAARALAVGVLTFPLLTAGTVAASVISGHAALLPAALGVGLCSFGISVGTAGITSVLAPYPMPDSSNPFAMNSGRGGVKGLLSFVSMFATWILASPVAIASTLLPTALTWILLPIGVGWGLALAWLGTWLAGNLLQRRAPEVLAAVTPKRA</sequence>
<evidence type="ECO:0000313" key="3">
    <source>
        <dbReference type="EMBL" id="MFB9450980.1"/>
    </source>
</evidence>
<evidence type="ECO:0000313" key="4">
    <source>
        <dbReference type="Proteomes" id="UP001589608"/>
    </source>
</evidence>
<comment type="caution">
    <text evidence="3">The sequence shown here is derived from an EMBL/GenBank/DDBJ whole genome shotgun (WGS) entry which is preliminary data.</text>
</comment>
<protein>
    <submittedName>
        <fullName evidence="3">ABC transporter permease</fullName>
    </submittedName>
</protein>
<dbReference type="Proteomes" id="UP001589608">
    <property type="component" value="Unassembled WGS sequence"/>
</dbReference>
<accession>A0ABV5MQ48</accession>
<feature type="transmembrane region" description="Helical" evidence="2">
    <location>
        <begin position="246"/>
        <end position="269"/>
    </location>
</feature>
<feature type="transmembrane region" description="Helical" evidence="2">
    <location>
        <begin position="206"/>
        <end position="226"/>
    </location>
</feature>
<feature type="region of interest" description="Disordered" evidence="1">
    <location>
        <begin position="1"/>
        <end position="54"/>
    </location>
</feature>
<name>A0ABV5MQ48_9ACTN</name>
<evidence type="ECO:0000256" key="1">
    <source>
        <dbReference type="SAM" id="MobiDB-lite"/>
    </source>
</evidence>
<reference evidence="3 4" key="1">
    <citation type="submission" date="2024-09" db="EMBL/GenBank/DDBJ databases">
        <authorList>
            <person name="Sun Q."/>
            <person name="Mori K."/>
        </authorList>
    </citation>
    <scope>NUCLEOTIDE SEQUENCE [LARGE SCALE GENOMIC DNA]</scope>
    <source>
        <strain evidence="3 4">JCM 3307</strain>
    </source>
</reference>
<evidence type="ECO:0000256" key="2">
    <source>
        <dbReference type="SAM" id="Phobius"/>
    </source>
</evidence>
<dbReference type="RefSeq" id="WP_223100121.1">
    <property type="nucleotide sequence ID" value="NZ_CP061913.1"/>
</dbReference>
<dbReference type="EMBL" id="JBHMCA010000084">
    <property type="protein sequence ID" value="MFB9450980.1"/>
    <property type="molecule type" value="Genomic_DNA"/>
</dbReference>
<feature type="transmembrane region" description="Helical" evidence="2">
    <location>
        <begin position="546"/>
        <end position="569"/>
    </location>
</feature>
<keyword evidence="4" id="KW-1185">Reference proteome</keyword>
<feature type="transmembrane region" description="Helical" evidence="2">
    <location>
        <begin position="96"/>
        <end position="119"/>
    </location>
</feature>
<feature type="transmembrane region" description="Helical" evidence="2">
    <location>
        <begin position="466"/>
        <end position="491"/>
    </location>
</feature>
<keyword evidence="2" id="KW-0812">Transmembrane</keyword>
<gene>
    <name evidence="3" type="ORF">ACFFTR_48610</name>
</gene>
<feature type="transmembrane region" description="Helical" evidence="2">
    <location>
        <begin position="497"/>
        <end position="525"/>
    </location>
</feature>
<keyword evidence="2" id="KW-0472">Membrane</keyword>
<feature type="transmembrane region" description="Helical" evidence="2">
    <location>
        <begin position="131"/>
        <end position="151"/>
    </location>
</feature>
<proteinExistence type="predicted"/>
<keyword evidence="2" id="KW-1133">Transmembrane helix</keyword>
<feature type="transmembrane region" description="Helical" evidence="2">
    <location>
        <begin position="426"/>
        <end position="445"/>
    </location>
</feature>